<feature type="region of interest" description="Disordered" evidence="1">
    <location>
        <begin position="135"/>
        <end position="190"/>
    </location>
</feature>
<accession>W7TEU9</accession>
<proteinExistence type="predicted"/>
<comment type="caution">
    <text evidence="2">The sequence shown here is derived from an EMBL/GenBank/DDBJ whole genome shotgun (WGS) entry which is preliminary data.</text>
</comment>
<feature type="region of interest" description="Disordered" evidence="1">
    <location>
        <begin position="39"/>
        <end position="123"/>
    </location>
</feature>
<keyword evidence="3" id="KW-1185">Reference proteome</keyword>
<evidence type="ECO:0000313" key="2">
    <source>
        <dbReference type="EMBL" id="EWM25525.1"/>
    </source>
</evidence>
<dbReference type="Proteomes" id="UP000019335">
    <property type="component" value="Chromosome 11"/>
</dbReference>
<evidence type="ECO:0000256" key="1">
    <source>
        <dbReference type="SAM" id="MobiDB-lite"/>
    </source>
</evidence>
<protein>
    <submittedName>
        <fullName evidence="2">Uncharacterized protein</fullName>
    </submittedName>
</protein>
<feature type="compositionally biased region" description="Low complexity" evidence="1">
    <location>
        <begin position="153"/>
        <end position="162"/>
    </location>
</feature>
<dbReference type="EMBL" id="AZIL01000931">
    <property type="protein sequence ID" value="EWM25525.1"/>
    <property type="molecule type" value="Genomic_DNA"/>
</dbReference>
<feature type="compositionally biased region" description="Basic and acidic residues" evidence="1">
    <location>
        <begin position="105"/>
        <end position="114"/>
    </location>
</feature>
<feature type="compositionally biased region" description="Polar residues" evidence="1">
    <location>
        <begin position="167"/>
        <end position="176"/>
    </location>
</feature>
<gene>
    <name evidence="2" type="ORF">Naga_100032g1</name>
</gene>
<name>W7TEU9_9STRA</name>
<organism evidence="2 3">
    <name type="scientific">Nannochloropsis gaditana</name>
    <dbReference type="NCBI Taxonomy" id="72520"/>
    <lineage>
        <taxon>Eukaryota</taxon>
        <taxon>Sar</taxon>
        <taxon>Stramenopiles</taxon>
        <taxon>Ochrophyta</taxon>
        <taxon>Eustigmatophyceae</taxon>
        <taxon>Eustigmatales</taxon>
        <taxon>Monodopsidaceae</taxon>
        <taxon>Nannochloropsis</taxon>
    </lineage>
</organism>
<evidence type="ECO:0000313" key="3">
    <source>
        <dbReference type="Proteomes" id="UP000019335"/>
    </source>
</evidence>
<reference evidence="2 3" key="1">
    <citation type="journal article" date="2014" name="Mol. Plant">
        <title>Chromosome Scale Genome Assembly and Transcriptome Profiling of Nannochloropsis gaditana in Nitrogen Depletion.</title>
        <authorList>
            <person name="Corteggiani Carpinelli E."/>
            <person name="Telatin A."/>
            <person name="Vitulo N."/>
            <person name="Forcato C."/>
            <person name="D'Angelo M."/>
            <person name="Schiavon R."/>
            <person name="Vezzi A."/>
            <person name="Giacometti G.M."/>
            <person name="Morosinotto T."/>
            <person name="Valle G."/>
        </authorList>
    </citation>
    <scope>NUCLEOTIDE SEQUENCE [LARGE SCALE GENOMIC DNA]</scope>
    <source>
        <strain evidence="2 3">B-31</strain>
    </source>
</reference>
<feature type="compositionally biased region" description="Low complexity" evidence="1">
    <location>
        <begin position="51"/>
        <end position="79"/>
    </location>
</feature>
<dbReference type="AlphaFoldDB" id="W7TEU9"/>
<feature type="compositionally biased region" description="Pro residues" evidence="1">
    <location>
        <begin position="41"/>
        <end position="50"/>
    </location>
</feature>
<feature type="region of interest" description="Disordered" evidence="1">
    <location>
        <begin position="326"/>
        <end position="366"/>
    </location>
</feature>
<feature type="compositionally biased region" description="Pro residues" evidence="1">
    <location>
        <begin position="329"/>
        <end position="353"/>
    </location>
</feature>
<sequence length="366" mass="38201">MFPFSFHFQAALYSFFQTKPFEIRVSGLHARKTLWSQAPASIPPSSPPPSSSSIPLSASTHGNSSTSLLPAASSSSHPSQIDDTRAPGQPETSPAPPPKPRKKASISEKPRDNSETPNQTSLSTLSMAVEATAGATGSVEAGEGRGRQWEGAGSPVPSSGVGDQKKPSATSGTETPPASPGNKLGAFAPLTQRPTSWRRVVWLGKLFKLRFEDVSVEATAPLPSCPPPSPSPPPRLTVSAGFASFTLAATHVVHPRPLLSVDLRLRAAWIRVIAPLVNRADAGTQKAPCLVMNVEGVASGLVLEPGQARPASAYLAFQGTPCLHLDPSSLPPSLPPSPPPSPSPPPPRPPNRLPAPASFPGHHFLA</sequence>